<dbReference type="Proteomes" id="UP000285286">
    <property type="component" value="Unassembled WGS sequence"/>
</dbReference>
<dbReference type="RefSeq" id="WP_123568122.1">
    <property type="nucleotide sequence ID" value="NZ_MOAM01000046.1"/>
</dbReference>
<evidence type="ECO:0000313" key="2">
    <source>
        <dbReference type="EMBL" id="ROL62919.1"/>
    </source>
</evidence>
<feature type="transmembrane region" description="Helical" evidence="1">
    <location>
        <begin position="75"/>
        <end position="95"/>
    </location>
</feature>
<keyword evidence="1" id="KW-0472">Membrane</keyword>
<feature type="transmembrane region" description="Helical" evidence="1">
    <location>
        <begin position="46"/>
        <end position="69"/>
    </location>
</feature>
<name>A0A423CUB8_9PSED</name>
<gene>
    <name evidence="2" type="ORF">BHU25_24985</name>
</gene>
<proteinExistence type="predicted"/>
<organism evidence="2 3">
    <name type="scientific">Pseudomonas vranovensis</name>
    <dbReference type="NCBI Taxonomy" id="321661"/>
    <lineage>
        <taxon>Bacteria</taxon>
        <taxon>Pseudomonadati</taxon>
        <taxon>Pseudomonadota</taxon>
        <taxon>Gammaproteobacteria</taxon>
        <taxon>Pseudomonadales</taxon>
        <taxon>Pseudomonadaceae</taxon>
        <taxon>Pseudomonas</taxon>
    </lineage>
</organism>
<dbReference type="AlphaFoldDB" id="A0A423CUB8"/>
<feature type="transmembrane region" description="Helical" evidence="1">
    <location>
        <begin position="13"/>
        <end position="34"/>
    </location>
</feature>
<evidence type="ECO:0000313" key="3">
    <source>
        <dbReference type="Proteomes" id="UP000285286"/>
    </source>
</evidence>
<protein>
    <submittedName>
        <fullName evidence="2">Uncharacterized protein</fullName>
    </submittedName>
</protein>
<accession>A0A423CUB8</accession>
<keyword evidence="1" id="KW-1133">Transmembrane helix</keyword>
<sequence>MPFRSLTYDVFHLGLYMATALAWTSLCVMVLLCARRRRFASVPGSCLGVAGLGVLVCLGILLADVLRLIDHRAVVFSLLTFGVLAPGLAAAGLYLRLNLRRESIG</sequence>
<reference evidence="2 3" key="1">
    <citation type="submission" date="2016-10" db="EMBL/GenBank/DDBJ databases">
        <title>Comparative genome analysis of multiple Pseudomonas spp. focuses on biocontrol and plant growth promoting traits.</title>
        <authorList>
            <person name="Tao X.-Y."/>
            <person name="Taylor C.G."/>
        </authorList>
    </citation>
    <scope>NUCLEOTIDE SEQUENCE [LARGE SCALE GENOMIC DNA]</scope>
    <source>
        <strain evidence="2 3">15D11</strain>
    </source>
</reference>
<dbReference type="EMBL" id="MOAM01000046">
    <property type="protein sequence ID" value="ROL62919.1"/>
    <property type="molecule type" value="Genomic_DNA"/>
</dbReference>
<keyword evidence="1" id="KW-0812">Transmembrane</keyword>
<comment type="caution">
    <text evidence="2">The sequence shown here is derived from an EMBL/GenBank/DDBJ whole genome shotgun (WGS) entry which is preliminary data.</text>
</comment>
<evidence type="ECO:0000256" key="1">
    <source>
        <dbReference type="SAM" id="Phobius"/>
    </source>
</evidence>
<keyword evidence="3" id="KW-1185">Reference proteome</keyword>